<dbReference type="EMBL" id="JBHULC010000011">
    <property type="protein sequence ID" value="MFD2521731.1"/>
    <property type="molecule type" value="Genomic_DNA"/>
</dbReference>
<keyword evidence="2" id="KW-0808">Transferase</keyword>
<dbReference type="Gene3D" id="3.40.630.30">
    <property type="match status" value="1"/>
</dbReference>
<keyword evidence="2" id="KW-0012">Acyltransferase</keyword>
<name>A0ABW5J7C4_9BACT</name>
<dbReference type="InterPro" id="IPR016181">
    <property type="entry name" value="Acyl_CoA_acyltransferase"/>
</dbReference>
<gene>
    <name evidence="2" type="ORF">ACFSR2_12615</name>
</gene>
<dbReference type="Pfam" id="PF00583">
    <property type="entry name" value="Acetyltransf_1"/>
    <property type="match status" value="1"/>
</dbReference>
<reference evidence="3" key="1">
    <citation type="journal article" date="2019" name="Int. J. Syst. Evol. Microbiol.">
        <title>The Global Catalogue of Microorganisms (GCM) 10K type strain sequencing project: providing services to taxonomists for standard genome sequencing and annotation.</title>
        <authorList>
            <consortium name="The Broad Institute Genomics Platform"/>
            <consortium name="The Broad Institute Genome Sequencing Center for Infectious Disease"/>
            <person name="Wu L."/>
            <person name="Ma J."/>
        </authorList>
    </citation>
    <scope>NUCLEOTIDE SEQUENCE [LARGE SCALE GENOMIC DNA]</scope>
    <source>
        <strain evidence="3">KCTC 52344</strain>
    </source>
</reference>
<evidence type="ECO:0000313" key="3">
    <source>
        <dbReference type="Proteomes" id="UP001597510"/>
    </source>
</evidence>
<dbReference type="CDD" id="cd04301">
    <property type="entry name" value="NAT_SF"/>
    <property type="match status" value="1"/>
</dbReference>
<proteinExistence type="predicted"/>
<dbReference type="GO" id="GO:0016746">
    <property type="term" value="F:acyltransferase activity"/>
    <property type="evidence" value="ECO:0007669"/>
    <property type="project" value="UniProtKB-KW"/>
</dbReference>
<protein>
    <submittedName>
        <fullName evidence="2">GNAT family N-acetyltransferase</fullName>
        <ecNumber evidence="2">2.3.1.-</ecNumber>
    </submittedName>
</protein>
<comment type="caution">
    <text evidence="2">The sequence shown here is derived from an EMBL/GenBank/DDBJ whole genome shotgun (WGS) entry which is preliminary data.</text>
</comment>
<dbReference type="SUPFAM" id="SSF55729">
    <property type="entry name" value="Acyl-CoA N-acyltransferases (Nat)"/>
    <property type="match status" value="1"/>
</dbReference>
<evidence type="ECO:0000313" key="2">
    <source>
        <dbReference type="EMBL" id="MFD2521731.1"/>
    </source>
</evidence>
<dbReference type="InterPro" id="IPR000182">
    <property type="entry name" value="GNAT_dom"/>
</dbReference>
<dbReference type="Proteomes" id="UP001597510">
    <property type="component" value="Unassembled WGS sequence"/>
</dbReference>
<sequence length="169" mass="19419">MEIIRATIDDLDTLMGLYDSAIAHQQAVSNLVWKGFDRNMVINEIEEGRQWKVVVDGEAACVFMIAYNDPAIWDEKDADSAIYVHRISTNPNFRGRGFVKFITDWSIDFAKTNQIDFVRLDTWQDNAKLHQIYKNAGYTYVGIKEITPQANLPKHYWGVTLGLFEIKIA</sequence>
<evidence type="ECO:0000259" key="1">
    <source>
        <dbReference type="PROSITE" id="PS51186"/>
    </source>
</evidence>
<dbReference type="RefSeq" id="WP_340236007.1">
    <property type="nucleotide sequence ID" value="NZ_JBBEWC010000005.1"/>
</dbReference>
<dbReference type="EC" id="2.3.1.-" evidence="2"/>
<dbReference type="PROSITE" id="PS51186">
    <property type="entry name" value="GNAT"/>
    <property type="match status" value="1"/>
</dbReference>
<accession>A0ABW5J7C4</accession>
<organism evidence="2 3">
    <name type="scientific">Emticicia soli</name>
    <dbReference type="NCBI Taxonomy" id="2027878"/>
    <lineage>
        <taxon>Bacteria</taxon>
        <taxon>Pseudomonadati</taxon>
        <taxon>Bacteroidota</taxon>
        <taxon>Cytophagia</taxon>
        <taxon>Cytophagales</taxon>
        <taxon>Leadbetterellaceae</taxon>
        <taxon>Emticicia</taxon>
    </lineage>
</organism>
<keyword evidence="3" id="KW-1185">Reference proteome</keyword>
<feature type="domain" description="N-acetyltransferase" evidence="1">
    <location>
        <begin position="1"/>
        <end position="158"/>
    </location>
</feature>